<feature type="region of interest" description="Disordered" evidence="1">
    <location>
        <begin position="60"/>
        <end position="108"/>
    </location>
</feature>
<reference evidence="2" key="2">
    <citation type="submission" date="2021-04" db="EMBL/GenBank/DDBJ databases">
        <authorList>
            <person name="Podell S."/>
        </authorList>
    </citation>
    <scope>NUCLEOTIDE SEQUENCE</scope>
    <source>
        <strain evidence="2">Hildebrandi</strain>
    </source>
</reference>
<evidence type="ECO:0000256" key="1">
    <source>
        <dbReference type="SAM" id="MobiDB-lite"/>
    </source>
</evidence>
<dbReference type="EMBL" id="JAGRRH010000020">
    <property type="protein sequence ID" value="KAG7348232.1"/>
    <property type="molecule type" value="Genomic_DNA"/>
</dbReference>
<organism evidence="2 3">
    <name type="scientific">Nitzschia inconspicua</name>
    <dbReference type="NCBI Taxonomy" id="303405"/>
    <lineage>
        <taxon>Eukaryota</taxon>
        <taxon>Sar</taxon>
        <taxon>Stramenopiles</taxon>
        <taxon>Ochrophyta</taxon>
        <taxon>Bacillariophyta</taxon>
        <taxon>Bacillariophyceae</taxon>
        <taxon>Bacillariophycidae</taxon>
        <taxon>Bacillariales</taxon>
        <taxon>Bacillariaceae</taxon>
        <taxon>Nitzschia</taxon>
    </lineage>
</organism>
<feature type="region of interest" description="Disordered" evidence="1">
    <location>
        <begin position="1"/>
        <end position="37"/>
    </location>
</feature>
<keyword evidence="3" id="KW-1185">Reference proteome</keyword>
<feature type="compositionally biased region" description="Acidic residues" evidence="1">
    <location>
        <begin position="27"/>
        <end position="37"/>
    </location>
</feature>
<sequence length="581" mass="62307">MADSSEPENETSAQELMALMVPKSDGDDHDEDEEDVVGNETSAFMMNDTASSIGDAVAAVLADAAGEDDDDETGEDEKIMTEEGPSDLNLSSDGPDASASTSVPGLRNQDGSLMIDNNISNSNNNSANMYFQQQPRQHLQETQQPIQPDVVVAATAFPNFPPNFLQQAGNAAALAAAFNPYLLAAAAGGFSLAAQNNNLVMQQPQQLQQQQQQLDPQFQVANPAFLLAAGLNSSLLLPQQQQQQQQVASAAATALPAISPNSETGGMTISPAINNSGFFQVPMQQPQQPQQFDPGAFLRAALLMQNGTMMLPGALTEQVVSQGIVTNSSNNSMTLAPGSNDTETVPNSSVTNINMVSPNNAASLFPVTALQQLVPILGGVAPVAAPQQIMHMTPQQQPFQQQQQQLLQQAGNGTSLPQSAITSEESDQQRAAIPLYLDHDESCLTSYQCFLRKQIELFEAGDDELQGTAQGRNTPLHRGQIGIRCRHCAHLPKAARARGGVYYSRTIDGVYQVAQNMSKLHFLKSCNYIPESTKTQLKSLQSQSSRASGGKEYWAEGLRVLGVVEDTRGFLKFQGRSAKQD</sequence>
<name>A0A9K3KRL3_9STRA</name>
<protein>
    <submittedName>
        <fullName evidence="2">Uncharacterized protein</fullName>
    </submittedName>
</protein>
<dbReference type="AlphaFoldDB" id="A0A9K3KRL3"/>
<proteinExistence type="predicted"/>
<dbReference type="OrthoDB" id="47491at2759"/>
<evidence type="ECO:0000313" key="3">
    <source>
        <dbReference type="Proteomes" id="UP000693970"/>
    </source>
</evidence>
<dbReference type="Proteomes" id="UP000693970">
    <property type="component" value="Unassembled WGS sequence"/>
</dbReference>
<comment type="caution">
    <text evidence="2">The sequence shown here is derived from an EMBL/GenBank/DDBJ whole genome shotgun (WGS) entry which is preliminary data.</text>
</comment>
<gene>
    <name evidence="2" type="ORF">IV203_016937</name>
</gene>
<accession>A0A9K3KRL3</accession>
<evidence type="ECO:0000313" key="2">
    <source>
        <dbReference type="EMBL" id="KAG7348232.1"/>
    </source>
</evidence>
<reference evidence="2" key="1">
    <citation type="journal article" date="2021" name="Sci. Rep.">
        <title>Diploid genomic architecture of Nitzschia inconspicua, an elite biomass production diatom.</title>
        <authorList>
            <person name="Oliver A."/>
            <person name="Podell S."/>
            <person name="Pinowska A."/>
            <person name="Traller J.C."/>
            <person name="Smith S.R."/>
            <person name="McClure R."/>
            <person name="Beliaev A."/>
            <person name="Bohutskyi P."/>
            <person name="Hill E.A."/>
            <person name="Rabines A."/>
            <person name="Zheng H."/>
            <person name="Allen L.Z."/>
            <person name="Kuo A."/>
            <person name="Grigoriev I.V."/>
            <person name="Allen A.E."/>
            <person name="Hazlebeck D."/>
            <person name="Allen E.E."/>
        </authorList>
    </citation>
    <scope>NUCLEOTIDE SEQUENCE</scope>
    <source>
        <strain evidence="2">Hildebrandi</strain>
    </source>
</reference>
<feature type="compositionally biased region" description="Polar residues" evidence="1">
    <location>
        <begin position="88"/>
        <end position="103"/>
    </location>
</feature>
<feature type="compositionally biased region" description="Acidic residues" evidence="1">
    <location>
        <begin position="65"/>
        <end position="75"/>
    </location>
</feature>